<evidence type="ECO:0000256" key="4">
    <source>
        <dbReference type="RuleBase" id="RU003512"/>
    </source>
</evidence>
<dbReference type="PRINTS" id="PR00690">
    <property type="entry name" value="ADHESNFAMILY"/>
</dbReference>
<evidence type="ECO:0000313" key="6">
    <source>
        <dbReference type="EMBL" id="NCJ08263.1"/>
    </source>
</evidence>
<dbReference type="InterPro" id="IPR006128">
    <property type="entry name" value="Lipoprotein_PsaA-like"/>
</dbReference>
<gene>
    <name evidence="6" type="ORF">GS597_17465</name>
</gene>
<name>A0A8K2A1T1_9CYAN</name>
<dbReference type="InterPro" id="IPR006127">
    <property type="entry name" value="ZnuA-like"/>
</dbReference>
<reference evidence="6" key="1">
    <citation type="submission" date="2019-12" db="EMBL/GenBank/DDBJ databases">
        <title>High-Quality draft genome sequences of three cyanobacteria isolated from the limestone walls of the Old Cathedral of Coimbra.</title>
        <authorList>
            <person name="Tiago I."/>
            <person name="Soares F."/>
            <person name="Portugal A."/>
        </authorList>
    </citation>
    <scope>NUCLEOTIDE SEQUENCE [LARGE SCALE GENOMIC DNA]</scope>
    <source>
        <strain evidence="6">C</strain>
    </source>
</reference>
<dbReference type="Proteomes" id="UP000607397">
    <property type="component" value="Unassembled WGS sequence"/>
</dbReference>
<keyword evidence="7" id="KW-1185">Reference proteome</keyword>
<dbReference type="GO" id="GO:0007155">
    <property type="term" value="P:cell adhesion"/>
    <property type="evidence" value="ECO:0007669"/>
    <property type="project" value="InterPro"/>
</dbReference>
<dbReference type="AlphaFoldDB" id="A0A8K2A1T1"/>
<keyword evidence="2 4" id="KW-0813">Transport</keyword>
<accession>A0A8K2A1T1</accession>
<comment type="similarity">
    <text evidence="1 4">Belongs to the bacterial solute-binding protein 9 family.</text>
</comment>
<evidence type="ECO:0000256" key="2">
    <source>
        <dbReference type="ARBA" id="ARBA00022448"/>
    </source>
</evidence>
<evidence type="ECO:0000313" key="7">
    <source>
        <dbReference type="Proteomes" id="UP000607397"/>
    </source>
</evidence>
<evidence type="ECO:0000256" key="1">
    <source>
        <dbReference type="ARBA" id="ARBA00011028"/>
    </source>
</evidence>
<dbReference type="GO" id="GO:0046872">
    <property type="term" value="F:metal ion binding"/>
    <property type="evidence" value="ECO:0007669"/>
    <property type="project" value="InterPro"/>
</dbReference>
<dbReference type="Gene3D" id="3.40.50.1980">
    <property type="entry name" value="Nitrogenase molybdenum iron protein domain"/>
    <property type="match status" value="2"/>
</dbReference>
<comment type="caution">
    <text evidence="6">The sequence shown here is derived from an EMBL/GenBank/DDBJ whole genome shotgun (WGS) entry which is preliminary data.</text>
</comment>
<feature type="region of interest" description="Disordered" evidence="5">
    <location>
        <begin position="128"/>
        <end position="152"/>
    </location>
</feature>
<sequence>MLLASSVAVALGSCAPGTTDVADTEASDSAIATDLTVVTTILPITQFTNAVVGDRAEVIPLMPTNVSPHDFQASPADVQALVNADVLVKNGLEMELFLEDMIANAENPDLVMIDSSEGIAVISNEAVEGQSGGKADDHNHDHAEEDHDDEHNATAADADHAEAGHHDHGEFNPHIWLDPKRAIQQVENIRDGMIAVDPEGEEIYTANAAAFIAELEALDAEITEQLAPFAGQTFVAFHDFAPYFAESYNLQADFLVDVPAANAAPEDVKRVMDTVQASNLKTILTEPTAGEDAFDAIAQDLGVQVGVFNPLEVGDPESVQPDYYLTTMRQNAANLASAFETSTQSWLPLWQTQPVAVVPQAVGLRF</sequence>
<feature type="compositionally biased region" description="Basic and acidic residues" evidence="5">
    <location>
        <begin position="134"/>
        <end position="152"/>
    </location>
</feature>
<evidence type="ECO:0000256" key="5">
    <source>
        <dbReference type="SAM" id="MobiDB-lite"/>
    </source>
</evidence>
<dbReference type="EMBL" id="WVIC01000046">
    <property type="protein sequence ID" value="NCJ08263.1"/>
    <property type="molecule type" value="Genomic_DNA"/>
</dbReference>
<dbReference type="Pfam" id="PF01297">
    <property type="entry name" value="ZnuA"/>
    <property type="match status" value="1"/>
</dbReference>
<organism evidence="6 7">
    <name type="scientific">Petrachloros mirabilis ULC683</name>
    <dbReference type="NCBI Taxonomy" id="2781853"/>
    <lineage>
        <taxon>Bacteria</taxon>
        <taxon>Bacillati</taxon>
        <taxon>Cyanobacteriota</taxon>
        <taxon>Cyanophyceae</taxon>
        <taxon>Synechococcales</taxon>
        <taxon>Petrachlorosaceae</taxon>
        <taxon>Petrachloros</taxon>
        <taxon>Petrachloros mirabilis</taxon>
    </lineage>
</organism>
<dbReference type="InterPro" id="IPR050492">
    <property type="entry name" value="Bact_metal-bind_prot9"/>
</dbReference>
<dbReference type="SUPFAM" id="SSF53807">
    <property type="entry name" value="Helical backbone' metal receptor"/>
    <property type="match status" value="1"/>
</dbReference>
<dbReference type="GO" id="GO:0030001">
    <property type="term" value="P:metal ion transport"/>
    <property type="evidence" value="ECO:0007669"/>
    <property type="project" value="InterPro"/>
</dbReference>
<dbReference type="PANTHER" id="PTHR42953:SF3">
    <property type="entry name" value="HIGH-AFFINITY ZINC UPTAKE SYSTEM PROTEIN ZNUA"/>
    <property type="match status" value="1"/>
</dbReference>
<dbReference type="PANTHER" id="PTHR42953">
    <property type="entry name" value="HIGH-AFFINITY ZINC UPTAKE SYSTEM PROTEIN ZNUA-RELATED"/>
    <property type="match status" value="1"/>
</dbReference>
<evidence type="ECO:0000256" key="3">
    <source>
        <dbReference type="ARBA" id="ARBA00022729"/>
    </source>
</evidence>
<proteinExistence type="inferred from homology"/>
<keyword evidence="3" id="KW-0732">Signal</keyword>
<protein>
    <submittedName>
        <fullName evidence="6">Zinc ABC transporter solute-binding protein</fullName>
    </submittedName>
</protein>